<dbReference type="RefSeq" id="WP_072613415.1">
    <property type="nucleotide sequence ID" value="NZ_AP017935.1"/>
</dbReference>
<evidence type="ECO:0000256" key="6">
    <source>
        <dbReference type="ARBA" id="ARBA00022670"/>
    </source>
</evidence>
<dbReference type="PANTHER" id="PTHR42994:SF1">
    <property type="entry name" value="PEPTIDASE T"/>
    <property type="match status" value="1"/>
</dbReference>
<evidence type="ECO:0000313" key="15">
    <source>
        <dbReference type="EMBL" id="SPD91766.1"/>
    </source>
</evidence>
<evidence type="ECO:0000256" key="10">
    <source>
        <dbReference type="ARBA" id="ARBA00023049"/>
    </source>
</evidence>
<comment type="similarity">
    <text evidence="3 11">Belongs to the peptidase M20B family.</text>
</comment>
<feature type="active site" description="Proton acceptor" evidence="11 12">
    <location>
        <position position="178"/>
    </location>
</feature>
<evidence type="ECO:0000256" key="5">
    <source>
        <dbReference type="ARBA" id="ARBA00022490"/>
    </source>
</evidence>
<name>A0A2N9KAE6_9LACO</name>
<keyword evidence="9 11" id="KW-0862">Zinc</keyword>
<comment type="subcellular location">
    <subcellularLocation>
        <location evidence="2 11">Cytoplasm</location>
    </subcellularLocation>
</comment>
<dbReference type="Proteomes" id="UP000239237">
    <property type="component" value="Unassembled WGS sequence"/>
</dbReference>
<dbReference type="NCBIfam" id="NF003976">
    <property type="entry name" value="PRK05469.1"/>
    <property type="match status" value="1"/>
</dbReference>
<feature type="binding site" evidence="11 13">
    <location>
        <position position="144"/>
    </location>
    <ligand>
        <name>Zn(2+)</name>
        <dbReference type="ChEBI" id="CHEBI:29105"/>
        <label>1</label>
    </ligand>
</feature>
<dbReference type="InterPro" id="IPR002933">
    <property type="entry name" value="Peptidase_M20"/>
</dbReference>
<dbReference type="PANTHER" id="PTHR42994">
    <property type="entry name" value="PEPTIDASE T"/>
    <property type="match status" value="1"/>
</dbReference>
<dbReference type="EMBL" id="OKQU01000001">
    <property type="protein sequence ID" value="SPE07045.1"/>
    <property type="molecule type" value="Genomic_DNA"/>
</dbReference>
<keyword evidence="10 11" id="KW-0482">Metalloprotease</keyword>
<dbReference type="NCBIfam" id="NF009920">
    <property type="entry name" value="PRK13381.1"/>
    <property type="match status" value="1"/>
</dbReference>
<feature type="domain" description="Peptidase M20 dimerisation" evidence="14">
    <location>
        <begin position="211"/>
        <end position="312"/>
    </location>
</feature>
<keyword evidence="7 11" id="KW-0479">Metal-binding</keyword>
<dbReference type="InterPro" id="IPR011650">
    <property type="entry name" value="Peptidase_M20_dimer"/>
</dbReference>
<dbReference type="FunFam" id="3.30.70.360:FF:000002">
    <property type="entry name" value="Peptidase T"/>
    <property type="match status" value="1"/>
</dbReference>
<comment type="cofactor">
    <cofactor evidence="11 13">
        <name>Zn(2+)</name>
        <dbReference type="ChEBI" id="CHEBI:29105"/>
    </cofactor>
    <text evidence="11 13">Binds 2 Zn(2+) ions per subunit.</text>
</comment>
<dbReference type="SUPFAM" id="SSF53187">
    <property type="entry name" value="Zn-dependent exopeptidases"/>
    <property type="match status" value="1"/>
</dbReference>
<dbReference type="Gene3D" id="3.40.630.10">
    <property type="entry name" value="Zn peptidases"/>
    <property type="match status" value="1"/>
</dbReference>
<dbReference type="PROSITE" id="PS00759">
    <property type="entry name" value="ARGE_DAPE_CPG2_2"/>
    <property type="match status" value="1"/>
</dbReference>
<dbReference type="GO" id="GO:0043171">
    <property type="term" value="P:peptide catabolic process"/>
    <property type="evidence" value="ECO:0007669"/>
    <property type="project" value="UniProtKB-UniRule"/>
</dbReference>
<protein>
    <recommendedName>
        <fullName evidence="11">Peptidase T</fullName>
        <ecNumber evidence="11">3.4.11.4</ecNumber>
    </recommendedName>
    <alternativeName>
        <fullName evidence="11">Aminotripeptidase</fullName>
        <shortName evidence="11">Tripeptidase</shortName>
    </alternativeName>
    <alternativeName>
        <fullName evidence="11">Tripeptide aminopeptidase</fullName>
    </alternativeName>
</protein>
<keyword evidence="18" id="KW-1185">Reference proteome</keyword>
<comment type="catalytic activity">
    <reaction evidence="1 11">
        <text>Release of the N-terminal residue from a tripeptide.</text>
        <dbReference type="EC" id="3.4.11.4"/>
    </reaction>
</comment>
<evidence type="ECO:0000256" key="9">
    <source>
        <dbReference type="ARBA" id="ARBA00022833"/>
    </source>
</evidence>
<dbReference type="GO" id="GO:0005829">
    <property type="term" value="C:cytosol"/>
    <property type="evidence" value="ECO:0007669"/>
    <property type="project" value="TreeGrafter"/>
</dbReference>
<organism evidence="16 17">
    <name type="scientific">Leuconostoc suionicum</name>
    <dbReference type="NCBI Taxonomy" id="1511761"/>
    <lineage>
        <taxon>Bacteria</taxon>
        <taxon>Bacillati</taxon>
        <taxon>Bacillota</taxon>
        <taxon>Bacilli</taxon>
        <taxon>Lactobacillales</taxon>
        <taxon>Lactobacillaceae</taxon>
        <taxon>Leuconostoc</taxon>
    </lineage>
</organism>
<feature type="binding site" evidence="11 13">
    <location>
        <position position="179"/>
    </location>
    <ligand>
        <name>Zn(2+)</name>
        <dbReference type="ChEBI" id="CHEBI:29105"/>
        <label>2</label>
    </ligand>
</feature>
<feature type="binding site" evidence="11 13">
    <location>
        <position position="201"/>
    </location>
    <ligand>
        <name>Zn(2+)</name>
        <dbReference type="ChEBI" id="CHEBI:29105"/>
        <label>1</label>
    </ligand>
</feature>
<comment type="function">
    <text evidence="11">Cleaves the N-terminal amino acid of tripeptides.</text>
</comment>
<dbReference type="EMBL" id="OKQR01000001">
    <property type="protein sequence ID" value="SPD91766.1"/>
    <property type="molecule type" value="Genomic_DNA"/>
</dbReference>
<evidence type="ECO:0000259" key="14">
    <source>
        <dbReference type="Pfam" id="PF07687"/>
    </source>
</evidence>
<feature type="binding site" evidence="11 13">
    <location>
        <position position="82"/>
    </location>
    <ligand>
        <name>Zn(2+)</name>
        <dbReference type="ChEBI" id="CHEBI:29105"/>
        <label>1</label>
    </ligand>
</feature>
<dbReference type="PIRSF" id="PIRSF037215">
    <property type="entry name" value="Peptidase_M20B"/>
    <property type="match status" value="1"/>
</dbReference>
<dbReference type="Pfam" id="PF01546">
    <property type="entry name" value="Peptidase_M20"/>
    <property type="match status" value="1"/>
</dbReference>
<reference evidence="15 18" key="1">
    <citation type="submission" date="2018-02" db="EMBL/GenBank/DDBJ databases">
        <authorList>
            <person name="Rodrigo-Torres L."/>
            <person name="Arahal R. D."/>
            <person name="Lucena T."/>
        </authorList>
    </citation>
    <scope>NUCLEOTIDE SEQUENCE [LARGE SCALE GENOMIC DNA]</scope>
    <source>
        <strain evidence="15 18">CECT 8486</strain>
    </source>
</reference>
<keyword evidence="5 11" id="KW-0963">Cytoplasm</keyword>
<dbReference type="EC" id="3.4.11.4" evidence="11"/>
<dbReference type="GeneID" id="99673891"/>
<evidence type="ECO:0000256" key="7">
    <source>
        <dbReference type="ARBA" id="ARBA00022723"/>
    </source>
</evidence>
<dbReference type="NCBIfam" id="TIGR01882">
    <property type="entry name" value="peptidase-T"/>
    <property type="match status" value="1"/>
</dbReference>
<dbReference type="CDD" id="cd03892">
    <property type="entry name" value="M20_peptT"/>
    <property type="match status" value="1"/>
</dbReference>
<feature type="active site" evidence="11 12">
    <location>
        <position position="84"/>
    </location>
</feature>
<dbReference type="GO" id="GO:0045148">
    <property type="term" value="F:tripeptide aminopeptidase activity"/>
    <property type="evidence" value="ECO:0007669"/>
    <property type="project" value="UniProtKB-UniRule"/>
</dbReference>
<evidence type="ECO:0000313" key="18">
    <source>
        <dbReference type="Proteomes" id="UP000239237"/>
    </source>
</evidence>
<dbReference type="GO" id="GO:0008270">
    <property type="term" value="F:zinc ion binding"/>
    <property type="evidence" value="ECO:0007669"/>
    <property type="project" value="UniProtKB-UniRule"/>
</dbReference>
<evidence type="ECO:0000256" key="8">
    <source>
        <dbReference type="ARBA" id="ARBA00022801"/>
    </source>
</evidence>
<keyword evidence="6 11" id="KW-0645">Protease</keyword>
<evidence type="ECO:0000256" key="1">
    <source>
        <dbReference type="ARBA" id="ARBA00000870"/>
    </source>
</evidence>
<keyword evidence="4 11" id="KW-0031">Aminopeptidase</keyword>
<sequence length="411" mass="45509">MTKYPELTERFLKYIKVDTQSDENSETVPSSPKEVAFLADLAEELKAIGLENVRTMKDGYVFAELSSNIDDSAVPTIGFIAHVDTADFNGANINPQIIENYDGQSSIKLGNSGYELTTKEFPSLKKYAGHTLITTDGTTLLGADDKAGDAEIITAAQYLIAHPEVKHGDLRFAFGPDEEIGIGADHFDVEAFGADFAYTMDGGPLGELEWETFNAASAVITIQGRNVHPGTAKDTMVNAIQLAFDFHEQLPVHDRPENTEGTEGFWHLLAVDGNPEEATLRYIVRDHDRNIFEERKQRLLDIADAFNQKLREKRIKVVLKDQYYNMGEILKDDMCSVNLAEKAMNNLAIKPIIEPVRGGTDGSKITFLGLPTPNIFAGGENMHGRFEYISTTVMEQATDVILEIVKLAQEK</sequence>
<evidence type="ECO:0000256" key="12">
    <source>
        <dbReference type="PIRSR" id="PIRSR037215-1"/>
    </source>
</evidence>
<accession>A0A2N9KAE6</accession>
<evidence type="ECO:0000256" key="2">
    <source>
        <dbReference type="ARBA" id="ARBA00004496"/>
    </source>
</evidence>
<dbReference type="HAMAP" id="MF_00550">
    <property type="entry name" value="Aminopeptidase_M20"/>
    <property type="match status" value="1"/>
</dbReference>
<proteinExistence type="inferred from homology"/>
<evidence type="ECO:0000256" key="13">
    <source>
        <dbReference type="PIRSR" id="PIRSR037215-2"/>
    </source>
</evidence>
<keyword evidence="8 11" id="KW-0378">Hydrolase</keyword>
<evidence type="ECO:0000256" key="3">
    <source>
        <dbReference type="ARBA" id="ARBA00009692"/>
    </source>
</evidence>
<dbReference type="Pfam" id="PF07687">
    <property type="entry name" value="M20_dimer"/>
    <property type="match status" value="1"/>
</dbReference>
<dbReference type="GO" id="GO:0008237">
    <property type="term" value="F:metallopeptidase activity"/>
    <property type="evidence" value="ECO:0007669"/>
    <property type="project" value="UniProtKB-KW"/>
</dbReference>
<dbReference type="InterPro" id="IPR001261">
    <property type="entry name" value="ArgE/DapE_CS"/>
</dbReference>
<reference evidence="16 17" key="2">
    <citation type="submission" date="2018-02" db="EMBL/GenBank/DDBJ databases">
        <authorList>
            <person name="Cohen D.B."/>
            <person name="Kent A.D."/>
        </authorList>
    </citation>
    <scope>NUCLEOTIDE SEQUENCE [LARGE SCALE GENOMIC DNA]</scope>
    <source>
        <strain evidence="16 17">CECT 9216</strain>
    </source>
</reference>
<evidence type="ECO:0000256" key="4">
    <source>
        <dbReference type="ARBA" id="ARBA00022438"/>
    </source>
</evidence>
<dbReference type="PROSITE" id="PS00758">
    <property type="entry name" value="ARGE_DAPE_CPG2_1"/>
    <property type="match status" value="1"/>
</dbReference>
<dbReference type="InterPro" id="IPR010161">
    <property type="entry name" value="Peptidase_M20B"/>
</dbReference>
<dbReference type="SUPFAM" id="SSF55031">
    <property type="entry name" value="Bacterial exopeptidase dimerisation domain"/>
    <property type="match status" value="1"/>
</dbReference>
<dbReference type="Gene3D" id="3.30.70.360">
    <property type="match status" value="1"/>
</dbReference>
<dbReference type="KEGG" id="lsu:A6B45_03740"/>
<feature type="binding site" evidence="11 13">
    <location>
        <position position="383"/>
    </location>
    <ligand>
        <name>Zn(2+)</name>
        <dbReference type="ChEBI" id="CHEBI:29105"/>
        <label>2</label>
    </ligand>
</feature>
<evidence type="ECO:0000313" key="16">
    <source>
        <dbReference type="EMBL" id="SPE07045.1"/>
    </source>
</evidence>
<dbReference type="InterPro" id="IPR036264">
    <property type="entry name" value="Bact_exopeptidase_dim_dom"/>
</dbReference>
<dbReference type="AlphaFoldDB" id="A0A2N9KAE6"/>
<dbReference type="GO" id="GO:0006508">
    <property type="term" value="P:proteolysis"/>
    <property type="evidence" value="ECO:0007669"/>
    <property type="project" value="UniProtKB-UniRule"/>
</dbReference>
<feature type="binding site" evidence="11 13">
    <location>
        <position position="144"/>
    </location>
    <ligand>
        <name>Zn(2+)</name>
        <dbReference type="ChEBI" id="CHEBI:29105"/>
        <label>2</label>
    </ligand>
</feature>
<evidence type="ECO:0000256" key="11">
    <source>
        <dbReference type="HAMAP-Rule" id="MF_00550"/>
    </source>
</evidence>
<dbReference type="Proteomes" id="UP000237923">
    <property type="component" value="Unassembled WGS sequence"/>
</dbReference>
<gene>
    <name evidence="11 16" type="primary">pepT</name>
    <name evidence="15" type="ORF">LES8486_00751</name>
    <name evidence="16" type="ORF">LES9216_00898</name>
</gene>
<evidence type="ECO:0000313" key="17">
    <source>
        <dbReference type="Proteomes" id="UP000237923"/>
    </source>
</evidence>